<dbReference type="STRING" id="283909.R7UAB4"/>
<dbReference type="PROSITE" id="PS50297">
    <property type="entry name" value="ANK_REP_REGION"/>
    <property type="match status" value="2"/>
</dbReference>
<keyword evidence="1" id="KW-0677">Repeat</keyword>
<organism evidence="5">
    <name type="scientific">Capitella teleta</name>
    <name type="common">Polychaete worm</name>
    <dbReference type="NCBI Taxonomy" id="283909"/>
    <lineage>
        <taxon>Eukaryota</taxon>
        <taxon>Metazoa</taxon>
        <taxon>Spiralia</taxon>
        <taxon>Lophotrochozoa</taxon>
        <taxon>Annelida</taxon>
        <taxon>Polychaeta</taxon>
        <taxon>Sedentaria</taxon>
        <taxon>Scolecida</taxon>
        <taxon>Capitellidae</taxon>
        <taxon>Capitella</taxon>
    </lineage>
</organism>
<reference evidence="6" key="3">
    <citation type="submission" date="2015-06" db="UniProtKB">
        <authorList>
            <consortium name="EnsemblMetazoa"/>
        </authorList>
    </citation>
    <scope>IDENTIFICATION</scope>
</reference>
<dbReference type="PANTHER" id="PTHR24171">
    <property type="entry name" value="ANKYRIN REPEAT DOMAIN-CONTAINING PROTEIN 39-RELATED"/>
    <property type="match status" value="1"/>
</dbReference>
<accession>R7UAB4</accession>
<evidence type="ECO:0000313" key="6">
    <source>
        <dbReference type="EnsemblMetazoa" id="CapteP219329"/>
    </source>
</evidence>
<dbReference type="PROSITE" id="PS50088">
    <property type="entry name" value="ANK_REPEAT"/>
    <property type="match status" value="2"/>
</dbReference>
<dbReference type="SUPFAM" id="SSF48403">
    <property type="entry name" value="Ankyrin repeat"/>
    <property type="match status" value="1"/>
</dbReference>
<dbReference type="OMA" id="DMPIANM"/>
<keyword evidence="7" id="KW-1185">Reference proteome</keyword>
<evidence type="ECO:0000313" key="5">
    <source>
        <dbReference type="EMBL" id="ELU03056.1"/>
    </source>
</evidence>
<dbReference type="EMBL" id="AMQN01008589">
    <property type="status" value="NOT_ANNOTATED_CDS"/>
    <property type="molecule type" value="Genomic_DNA"/>
</dbReference>
<evidence type="ECO:0000256" key="1">
    <source>
        <dbReference type="ARBA" id="ARBA00022737"/>
    </source>
</evidence>
<dbReference type="EnsemblMetazoa" id="CapteT219329">
    <property type="protein sequence ID" value="CapteP219329"/>
    <property type="gene ID" value="CapteG219329"/>
</dbReference>
<dbReference type="HOGENOM" id="CLU_1429272_0_0_1"/>
<feature type="repeat" description="ANK" evidence="3">
    <location>
        <begin position="41"/>
        <end position="73"/>
    </location>
</feature>
<feature type="repeat" description="ANK" evidence="3">
    <location>
        <begin position="74"/>
        <end position="106"/>
    </location>
</feature>
<dbReference type="InterPro" id="IPR036770">
    <property type="entry name" value="Ankyrin_rpt-contain_sf"/>
</dbReference>
<dbReference type="SMART" id="SM00248">
    <property type="entry name" value="ANK"/>
    <property type="match status" value="3"/>
</dbReference>
<gene>
    <name evidence="5" type="ORF">CAPTEDRAFT_219329</name>
</gene>
<feature type="region of interest" description="Disordered" evidence="4">
    <location>
        <begin position="137"/>
        <end position="190"/>
    </location>
</feature>
<reference evidence="5 7" key="2">
    <citation type="journal article" date="2013" name="Nature">
        <title>Insights into bilaterian evolution from three spiralian genomes.</title>
        <authorList>
            <person name="Simakov O."/>
            <person name="Marletaz F."/>
            <person name="Cho S.J."/>
            <person name="Edsinger-Gonzales E."/>
            <person name="Havlak P."/>
            <person name="Hellsten U."/>
            <person name="Kuo D.H."/>
            <person name="Larsson T."/>
            <person name="Lv J."/>
            <person name="Arendt D."/>
            <person name="Savage R."/>
            <person name="Osoegawa K."/>
            <person name="de Jong P."/>
            <person name="Grimwood J."/>
            <person name="Chapman J.A."/>
            <person name="Shapiro H."/>
            <person name="Aerts A."/>
            <person name="Otillar R.P."/>
            <person name="Terry A.Y."/>
            <person name="Boore J.L."/>
            <person name="Grigoriev I.V."/>
            <person name="Lindberg D.R."/>
            <person name="Seaver E.C."/>
            <person name="Weisblat D.A."/>
            <person name="Putnam N.H."/>
            <person name="Rokhsar D.S."/>
        </authorList>
    </citation>
    <scope>NUCLEOTIDE SEQUENCE</scope>
    <source>
        <strain evidence="5 7">I ESC-2004</strain>
    </source>
</reference>
<keyword evidence="2 3" id="KW-0040">ANK repeat</keyword>
<evidence type="ECO:0000256" key="4">
    <source>
        <dbReference type="SAM" id="MobiDB-lite"/>
    </source>
</evidence>
<name>R7UAB4_CAPTE</name>
<dbReference type="EMBL" id="KB303505">
    <property type="protein sequence ID" value="ELU03056.1"/>
    <property type="molecule type" value="Genomic_DNA"/>
</dbReference>
<protein>
    <submittedName>
        <fullName evidence="5 6">Uncharacterized protein</fullName>
    </submittedName>
</protein>
<evidence type="ECO:0000256" key="3">
    <source>
        <dbReference type="PROSITE-ProRule" id="PRU00023"/>
    </source>
</evidence>
<reference evidence="7" key="1">
    <citation type="submission" date="2012-12" db="EMBL/GenBank/DDBJ databases">
        <authorList>
            <person name="Hellsten U."/>
            <person name="Grimwood J."/>
            <person name="Chapman J.A."/>
            <person name="Shapiro H."/>
            <person name="Aerts A."/>
            <person name="Otillar R.P."/>
            <person name="Terry A.Y."/>
            <person name="Boore J.L."/>
            <person name="Simakov O."/>
            <person name="Marletaz F."/>
            <person name="Cho S.-J."/>
            <person name="Edsinger-Gonzales E."/>
            <person name="Havlak P."/>
            <person name="Kuo D.-H."/>
            <person name="Larsson T."/>
            <person name="Lv J."/>
            <person name="Arendt D."/>
            <person name="Savage R."/>
            <person name="Osoegawa K."/>
            <person name="de Jong P."/>
            <person name="Lindberg D.R."/>
            <person name="Seaver E.C."/>
            <person name="Weisblat D.A."/>
            <person name="Putnam N.H."/>
            <person name="Grigoriev I.V."/>
            <person name="Rokhsar D.S."/>
        </authorList>
    </citation>
    <scope>NUCLEOTIDE SEQUENCE</scope>
    <source>
        <strain evidence="7">I ESC-2004</strain>
    </source>
</reference>
<evidence type="ECO:0000256" key="2">
    <source>
        <dbReference type="ARBA" id="ARBA00023043"/>
    </source>
</evidence>
<evidence type="ECO:0000313" key="7">
    <source>
        <dbReference type="Proteomes" id="UP000014760"/>
    </source>
</evidence>
<dbReference type="InterPro" id="IPR002110">
    <property type="entry name" value="Ankyrin_rpt"/>
</dbReference>
<dbReference type="Gene3D" id="1.25.40.20">
    <property type="entry name" value="Ankyrin repeat-containing domain"/>
    <property type="match status" value="1"/>
</dbReference>
<sequence>MASAEKQQESGPLLRAAYEGDVDRVKELLLAGVPVDIANQAGLQAIHFAAKTGNVDLASELLRQGASINVPSHDVFTPLYMAAQIGHLEIVMLLLAQGSDPTTKTQNGSTAKDVAYQQGYQAVAELLEEYERRLIQRSRENSVEDEAEKSPKPTNGVKSKICPKNPSYQEVIPSPKHSPLKTKPTNGVEK</sequence>
<dbReference type="Proteomes" id="UP000014760">
    <property type="component" value="Unassembled WGS sequence"/>
</dbReference>
<proteinExistence type="predicted"/>
<dbReference type="OrthoDB" id="340620at2759"/>
<dbReference type="AlphaFoldDB" id="R7UAB4"/>
<dbReference type="Pfam" id="PF12796">
    <property type="entry name" value="Ank_2"/>
    <property type="match status" value="1"/>
</dbReference>